<organism evidence="3 4">
    <name type="scientific">Crotalus adamanteus</name>
    <name type="common">Eastern diamondback rattlesnake</name>
    <dbReference type="NCBI Taxonomy" id="8729"/>
    <lineage>
        <taxon>Eukaryota</taxon>
        <taxon>Metazoa</taxon>
        <taxon>Chordata</taxon>
        <taxon>Craniata</taxon>
        <taxon>Vertebrata</taxon>
        <taxon>Euteleostomi</taxon>
        <taxon>Lepidosauria</taxon>
        <taxon>Squamata</taxon>
        <taxon>Bifurcata</taxon>
        <taxon>Unidentata</taxon>
        <taxon>Episquamata</taxon>
        <taxon>Toxicofera</taxon>
        <taxon>Serpentes</taxon>
        <taxon>Colubroidea</taxon>
        <taxon>Viperidae</taxon>
        <taxon>Crotalinae</taxon>
        <taxon>Crotalus</taxon>
    </lineage>
</organism>
<dbReference type="Proteomes" id="UP001474421">
    <property type="component" value="Unassembled WGS sequence"/>
</dbReference>
<feature type="region of interest" description="Disordered" evidence="1">
    <location>
        <begin position="533"/>
        <end position="569"/>
    </location>
</feature>
<dbReference type="GO" id="GO:0005634">
    <property type="term" value="C:nucleus"/>
    <property type="evidence" value="ECO:0007669"/>
    <property type="project" value="TreeGrafter"/>
</dbReference>
<dbReference type="InterPro" id="IPR026616">
    <property type="entry name" value="TEX15"/>
</dbReference>
<evidence type="ECO:0000256" key="1">
    <source>
        <dbReference type="SAM" id="MobiDB-lite"/>
    </source>
</evidence>
<proteinExistence type="predicted"/>
<dbReference type="InterPro" id="IPR022188">
    <property type="entry name" value="TASOR_DUF3715"/>
</dbReference>
<dbReference type="Gene3D" id="3.90.228.10">
    <property type="match status" value="1"/>
</dbReference>
<dbReference type="SUPFAM" id="SSF56399">
    <property type="entry name" value="ADP-ribosylation"/>
    <property type="match status" value="1"/>
</dbReference>
<dbReference type="EMBL" id="JAOTOJ010000002">
    <property type="protein sequence ID" value="KAK9407957.1"/>
    <property type="molecule type" value="Genomic_DNA"/>
</dbReference>
<feature type="compositionally biased region" description="Basic and acidic residues" evidence="1">
    <location>
        <begin position="556"/>
        <end position="569"/>
    </location>
</feature>
<dbReference type="PANTHER" id="PTHR22380">
    <property type="entry name" value="TESTIS-EXPRESSED PROTEIN 15"/>
    <property type="match status" value="1"/>
</dbReference>
<dbReference type="GO" id="GO:0007140">
    <property type="term" value="P:male meiotic nuclear division"/>
    <property type="evidence" value="ECO:0007669"/>
    <property type="project" value="InterPro"/>
</dbReference>
<sequence>MVAVARQQQELNVRPRQWAPKRLLGFAAPTGISDPSLARRQEECCRDRDGGESKESSEDTLCRREDGGGPGSTVGNKIEMESKMEVMRKNIKGLFLVDQNCLKKFTIPKKPPDKDFLTECPANKRDYSEIKQRLNENCLDIQCHLESLWQFHKIEMVHNKDLEEEFIAKRTELREEGKQDKELSSFLVVSRDEVPQICQHGLCTTGHSINIMKELGNPQLGVYLFRYVDIALNYASKHSFPVENIIIFRVLLGKVKKVQPPKSQKKIVLDPTPNFDCHMSRIHPSLKDSLEDQATGSLVYFYEYNEDSKPVDKPRQCLPYAVIHVKSVNQKGGADSFLTSLKCRLKRLPKHTGGVIPLENCTRVTRIEEDEPCPLEEKIDVSHNKKKKVAASLMTTIKIDEKEVNRNMRNNGKCNSSEGEGPHFGCGPGKTSPTFPSTKQARRSARKFYLQELSPPARRGRYHPVDVRRKAEERNAVVVGVRHYTVPEKEGGRPGLSRAVWRRAVGHLPVARRPGFAAERSLASKLSWRQAAGRHGGQELYQGVGPMDRAAQRVQAAEREPSSDPLREG</sequence>
<accession>A0AAW1C263</accession>
<name>A0AAW1C263_CROAD</name>
<evidence type="ECO:0000313" key="4">
    <source>
        <dbReference type="Proteomes" id="UP001474421"/>
    </source>
</evidence>
<comment type="caution">
    <text evidence="3">The sequence shown here is derived from an EMBL/GenBank/DDBJ whole genome shotgun (WGS) entry which is preliminary data.</text>
</comment>
<dbReference type="GO" id="GO:0007130">
    <property type="term" value="P:synaptonemal complex assembly"/>
    <property type="evidence" value="ECO:0007669"/>
    <property type="project" value="TreeGrafter"/>
</dbReference>
<protein>
    <submittedName>
        <fullName evidence="3">Testis-expressed sequence 15 protein</fullName>
    </submittedName>
</protein>
<feature type="region of interest" description="Disordered" evidence="1">
    <location>
        <begin position="409"/>
        <end position="438"/>
    </location>
</feature>
<feature type="compositionally biased region" description="Basic and acidic residues" evidence="1">
    <location>
        <begin position="37"/>
        <end position="67"/>
    </location>
</feature>
<dbReference type="GO" id="GO:0010569">
    <property type="term" value="P:regulation of double-strand break repair via homologous recombination"/>
    <property type="evidence" value="ECO:0007669"/>
    <property type="project" value="InterPro"/>
</dbReference>
<reference evidence="3 4" key="1">
    <citation type="journal article" date="2024" name="Proc. Natl. Acad. Sci. U.S.A.">
        <title>The genetic regulatory architecture and epigenomic basis for age-related changes in rattlesnake venom.</title>
        <authorList>
            <person name="Hogan M.P."/>
            <person name="Holding M.L."/>
            <person name="Nystrom G.S."/>
            <person name="Colston T.J."/>
            <person name="Bartlett D.A."/>
            <person name="Mason A.J."/>
            <person name="Ellsworth S.A."/>
            <person name="Rautsaw R.M."/>
            <person name="Lawrence K.C."/>
            <person name="Strickland J.L."/>
            <person name="He B."/>
            <person name="Fraser P."/>
            <person name="Margres M.J."/>
            <person name="Gilbert D.M."/>
            <person name="Gibbs H.L."/>
            <person name="Parkinson C.L."/>
            <person name="Rokyta D.R."/>
        </authorList>
    </citation>
    <scope>NUCLEOTIDE SEQUENCE [LARGE SCALE GENOMIC DNA]</scope>
    <source>
        <strain evidence="3">DRR0105</strain>
    </source>
</reference>
<feature type="compositionally biased region" description="Polar residues" evidence="1">
    <location>
        <begin position="409"/>
        <end position="418"/>
    </location>
</feature>
<evidence type="ECO:0000313" key="3">
    <source>
        <dbReference type="EMBL" id="KAK9407957.1"/>
    </source>
</evidence>
<keyword evidence="4" id="KW-1185">Reference proteome</keyword>
<evidence type="ECO:0000259" key="2">
    <source>
        <dbReference type="Pfam" id="PF12509"/>
    </source>
</evidence>
<dbReference type="PANTHER" id="PTHR22380:SF1">
    <property type="entry name" value="TESTIS-EXPRESSED PROTEIN 15"/>
    <property type="match status" value="1"/>
</dbReference>
<gene>
    <name evidence="3" type="ORF">NXF25_006731</name>
</gene>
<feature type="region of interest" description="Disordered" evidence="1">
    <location>
        <begin position="29"/>
        <end position="76"/>
    </location>
</feature>
<feature type="domain" description="TASOR pseudo-PARP" evidence="2">
    <location>
        <begin position="172"/>
        <end position="319"/>
    </location>
</feature>
<dbReference type="Pfam" id="PF12509">
    <property type="entry name" value="DUF3715"/>
    <property type="match status" value="1"/>
</dbReference>
<dbReference type="AlphaFoldDB" id="A0AAW1C263"/>